<dbReference type="EMBL" id="JAUIRO010000004">
    <property type="protein sequence ID" value="KAK0718614.1"/>
    <property type="molecule type" value="Genomic_DNA"/>
</dbReference>
<organism evidence="1 2">
    <name type="scientific">Lasiosphaeria miniovina</name>
    <dbReference type="NCBI Taxonomy" id="1954250"/>
    <lineage>
        <taxon>Eukaryota</taxon>
        <taxon>Fungi</taxon>
        <taxon>Dikarya</taxon>
        <taxon>Ascomycota</taxon>
        <taxon>Pezizomycotina</taxon>
        <taxon>Sordariomycetes</taxon>
        <taxon>Sordariomycetidae</taxon>
        <taxon>Sordariales</taxon>
        <taxon>Lasiosphaeriaceae</taxon>
        <taxon>Lasiosphaeria</taxon>
    </lineage>
</organism>
<name>A0AA40AMM9_9PEZI</name>
<comment type="caution">
    <text evidence="1">The sequence shown here is derived from an EMBL/GenBank/DDBJ whole genome shotgun (WGS) entry which is preliminary data.</text>
</comment>
<dbReference type="PANTHER" id="PTHR43162:SF1">
    <property type="entry name" value="PRESTALK A DIFFERENTIATION PROTEIN A"/>
    <property type="match status" value="1"/>
</dbReference>
<reference evidence="1" key="1">
    <citation type="submission" date="2023-06" db="EMBL/GenBank/DDBJ databases">
        <title>Genome-scale phylogeny and comparative genomics of the fungal order Sordariales.</title>
        <authorList>
            <consortium name="Lawrence Berkeley National Laboratory"/>
            <person name="Hensen N."/>
            <person name="Bonometti L."/>
            <person name="Westerberg I."/>
            <person name="Brannstrom I.O."/>
            <person name="Guillou S."/>
            <person name="Cros-Aarteil S."/>
            <person name="Calhoun S."/>
            <person name="Haridas S."/>
            <person name="Kuo A."/>
            <person name="Mondo S."/>
            <person name="Pangilinan J."/>
            <person name="Riley R."/>
            <person name="LaButti K."/>
            <person name="Andreopoulos B."/>
            <person name="Lipzen A."/>
            <person name="Chen C."/>
            <person name="Yanf M."/>
            <person name="Daum C."/>
            <person name="Ng V."/>
            <person name="Clum A."/>
            <person name="Steindorff A."/>
            <person name="Ohm R."/>
            <person name="Martin F."/>
            <person name="Silar P."/>
            <person name="Natvig D."/>
            <person name="Lalanne C."/>
            <person name="Gautier V."/>
            <person name="Ament-velasquez S.L."/>
            <person name="Kruys A."/>
            <person name="Hutchinson M.I."/>
            <person name="Powell A.J."/>
            <person name="Barry K."/>
            <person name="Miller A.N."/>
            <person name="Grigoriev I.V."/>
            <person name="Debuchy R."/>
            <person name="Gladieux P."/>
            <person name="Thoren M.H."/>
            <person name="Johannesson H."/>
        </authorList>
    </citation>
    <scope>NUCLEOTIDE SEQUENCE</scope>
    <source>
        <strain evidence="1">SMH2392-1A</strain>
    </source>
</reference>
<evidence type="ECO:0000313" key="1">
    <source>
        <dbReference type="EMBL" id="KAK0718614.1"/>
    </source>
</evidence>
<dbReference type="Gene3D" id="3.40.50.720">
    <property type="entry name" value="NAD(P)-binding Rossmann-like Domain"/>
    <property type="match status" value="1"/>
</dbReference>
<dbReference type="Proteomes" id="UP001172101">
    <property type="component" value="Unassembled WGS sequence"/>
</dbReference>
<proteinExistence type="predicted"/>
<evidence type="ECO:0008006" key="3">
    <source>
        <dbReference type="Google" id="ProtNLM"/>
    </source>
</evidence>
<gene>
    <name evidence="1" type="ORF">B0T26DRAFT_872757</name>
</gene>
<protein>
    <recommendedName>
        <fullName evidence="3">NmrA-like domain-containing protein</fullName>
    </recommendedName>
</protein>
<evidence type="ECO:0000313" key="2">
    <source>
        <dbReference type="Proteomes" id="UP001172101"/>
    </source>
</evidence>
<dbReference type="RefSeq" id="XP_060297407.1">
    <property type="nucleotide sequence ID" value="XM_060447973.1"/>
</dbReference>
<dbReference type="InterPro" id="IPR036291">
    <property type="entry name" value="NAD(P)-bd_dom_sf"/>
</dbReference>
<dbReference type="AlphaFoldDB" id="A0AA40AMM9"/>
<accession>A0AA40AMM9</accession>
<sequence length="316" mass="33894">MISSPLPRHQLQPHHPQYSIRPAHLSHLSHISHPIGDYIEIFTMSSPKIIVFGATGTISPFAARTAYAADEQAAGFERVYADLTKPETLRAAVAQTGATRAFIYMTFGTADHQRSGFDALRAAGIDFVVYLSNFAISAAAQGPAARDIPASLPLAYAHARVEMALEDVFGPAGFVALRPTFFARNVLPWFKKTAATDAGGVHIYLPYPEAVWDFIAPEDIGRVGGIVLASGPAAYTGPSAVTLSGPQLLSQEDAALANLVAAGRPAFLAKAYVEMLSTLFNYSGREEAVANVEKYGGRAATTFEQWVGQHRDEFGL</sequence>
<dbReference type="SUPFAM" id="SSF51735">
    <property type="entry name" value="NAD(P)-binding Rossmann-fold domains"/>
    <property type="match status" value="1"/>
</dbReference>
<dbReference type="InterPro" id="IPR051604">
    <property type="entry name" value="Ergot_Alk_Oxidoreductase"/>
</dbReference>
<dbReference type="GeneID" id="85331243"/>
<dbReference type="PANTHER" id="PTHR43162">
    <property type="match status" value="1"/>
</dbReference>
<keyword evidence="2" id="KW-1185">Reference proteome</keyword>